<dbReference type="RefSeq" id="WP_114549631.1">
    <property type="nucleotide sequence ID" value="NZ_PPUT01000033.1"/>
</dbReference>
<sequence length="166" mass="18393">MAASSEAGVLERPAIKEKKPKSASAPKRKAKEGSRKRRPADPNAQGRRNQALGARGEEAAARFLQRNGYTILERNWTCFAGEADIIAVNDEALVFVEVKTRRNADKGLPSEAVTRAKREKYERIALAYIQDHFFGEAVVRFDVVAIIVLSDDRAFIRHHLGAYSAG</sequence>
<evidence type="ECO:0000256" key="3">
    <source>
        <dbReference type="SAM" id="MobiDB-lite"/>
    </source>
</evidence>
<evidence type="ECO:0000313" key="5">
    <source>
        <dbReference type="Proteomes" id="UP000253805"/>
    </source>
</evidence>
<dbReference type="EMBL" id="PPUT01000033">
    <property type="protein sequence ID" value="RDC42143.1"/>
    <property type="molecule type" value="Genomic_DNA"/>
</dbReference>
<dbReference type="AlphaFoldDB" id="A0A369NY70"/>
<dbReference type="Gene3D" id="3.40.1350.10">
    <property type="match status" value="1"/>
</dbReference>
<dbReference type="PANTHER" id="PTHR34039">
    <property type="entry name" value="UPF0102 PROTEIN YRAN"/>
    <property type="match status" value="1"/>
</dbReference>
<dbReference type="InterPro" id="IPR003509">
    <property type="entry name" value="UPF0102_YraN-like"/>
</dbReference>
<dbReference type="CDD" id="cd20736">
    <property type="entry name" value="PoNe_Nuclease"/>
    <property type="match status" value="1"/>
</dbReference>
<organism evidence="4 5">
    <name type="scientific">Adlercreutzia equolifaciens subsp. celatus</name>
    <dbReference type="NCBI Taxonomy" id="394340"/>
    <lineage>
        <taxon>Bacteria</taxon>
        <taxon>Bacillati</taxon>
        <taxon>Actinomycetota</taxon>
        <taxon>Coriobacteriia</taxon>
        <taxon>Eggerthellales</taxon>
        <taxon>Eggerthellaceae</taxon>
        <taxon>Adlercreutzia</taxon>
    </lineage>
</organism>
<evidence type="ECO:0000256" key="2">
    <source>
        <dbReference type="HAMAP-Rule" id="MF_00048"/>
    </source>
</evidence>
<feature type="region of interest" description="Disordered" evidence="3">
    <location>
        <begin position="1"/>
        <end position="53"/>
    </location>
</feature>
<gene>
    <name evidence="4" type="ORF">C1850_10345</name>
</gene>
<dbReference type="NCBIfam" id="NF009150">
    <property type="entry name" value="PRK12497.1-3"/>
    <property type="match status" value="1"/>
</dbReference>
<dbReference type="NCBIfam" id="NF009154">
    <property type="entry name" value="PRK12497.3-3"/>
    <property type="match status" value="1"/>
</dbReference>
<dbReference type="PANTHER" id="PTHR34039:SF1">
    <property type="entry name" value="UPF0102 PROTEIN YRAN"/>
    <property type="match status" value="1"/>
</dbReference>
<evidence type="ECO:0000256" key="1">
    <source>
        <dbReference type="ARBA" id="ARBA00006738"/>
    </source>
</evidence>
<evidence type="ECO:0000313" key="4">
    <source>
        <dbReference type="EMBL" id="RDC42143.1"/>
    </source>
</evidence>
<comment type="caution">
    <text evidence="4">The sequence shown here is derived from an EMBL/GenBank/DDBJ whole genome shotgun (WGS) entry which is preliminary data.</text>
</comment>
<name>A0A369NY70_9ACTN</name>
<dbReference type="Pfam" id="PF02021">
    <property type="entry name" value="UPF0102"/>
    <property type="match status" value="1"/>
</dbReference>
<dbReference type="Proteomes" id="UP000253805">
    <property type="component" value="Unassembled WGS sequence"/>
</dbReference>
<dbReference type="InterPro" id="IPR011335">
    <property type="entry name" value="Restrct_endonuc-II-like"/>
</dbReference>
<dbReference type="HAMAP" id="MF_00048">
    <property type="entry name" value="UPF0102"/>
    <property type="match status" value="1"/>
</dbReference>
<protein>
    <recommendedName>
        <fullName evidence="2">UPF0102 protein C1850_10345</fullName>
    </recommendedName>
</protein>
<accession>A0A369NY70</accession>
<feature type="compositionally biased region" description="Basic residues" evidence="3">
    <location>
        <begin position="18"/>
        <end position="38"/>
    </location>
</feature>
<dbReference type="InterPro" id="IPR011856">
    <property type="entry name" value="tRNA_endonuc-like_dom_sf"/>
</dbReference>
<reference evidence="4 5" key="1">
    <citation type="journal article" date="2018" name="Elife">
        <title>Discovery and characterization of a prevalent human gut bacterial enzyme sufficient for the inactivation of a family of plant toxins.</title>
        <authorList>
            <person name="Koppel N."/>
            <person name="Bisanz J.E."/>
            <person name="Pandelia M.E."/>
            <person name="Turnbaugh P.J."/>
            <person name="Balskus E.P."/>
        </authorList>
    </citation>
    <scope>NUCLEOTIDE SEQUENCE [LARGE SCALE GENOMIC DNA]</scope>
    <source>
        <strain evidence="4 5">OB21 GAM 11</strain>
    </source>
</reference>
<dbReference type="GO" id="GO:0003676">
    <property type="term" value="F:nucleic acid binding"/>
    <property type="evidence" value="ECO:0007669"/>
    <property type="project" value="InterPro"/>
</dbReference>
<proteinExistence type="inferred from homology"/>
<dbReference type="SUPFAM" id="SSF52980">
    <property type="entry name" value="Restriction endonuclease-like"/>
    <property type="match status" value="1"/>
</dbReference>
<comment type="similarity">
    <text evidence="1 2">Belongs to the UPF0102 family.</text>
</comment>